<sequence length="261" mass="28704">MPAGISQTIDNVVEVLNRKGAGDVLLLCEHASSHIPQQYKDLGLRDEDRLSHAVWDPGARAVSLLLSKALDAPMVASRVSRLVYDCNRPPESPSAMPEKSERIEVPGNRGLSPEERKNRADAIYFPFCTAVTEVIEERNKAGLKTILVTMHSFSPVFHGQHRAVEIGILHDDDSDLADAMLAHTSTLSHRRIERNEPYGPDDGVTHSLKLHGVSRRLPNVMLEIRNDLLKTAADEEAMAEEMLTLLRPALATLELKGGGDA</sequence>
<dbReference type="InterPro" id="IPR007709">
    <property type="entry name" value="N-FG_amidohydro"/>
</dbReference>
<dbReference type="Pfam" id="PF05013">
    <property type="entry name" value="FGase"/>
    <property type="match status" value="1"/>
</dbReference>
<accession>A0ABT4W5E1</accession>
<comment type="caution">
    <text evidence="2">The sequence shown here is derived from an EMBL/GenBank/DDBJ whole genome shotgun (WGS) entry which is preliminary data.</text>
</comment>
<evidence type="ECO:0000313" key="3">
    <source>
        <dbReference type="Proteomes" id="UP001528040"/>
    </source>
</evidence>
<organism evidence="2 3">
    <name type="scientific">Aliiroseovarius salicola</name>
    <dbReference type="NCBI Taxonomy" id="3009082"/>
    <lineage>
        <taxon>Bacteria</taxon>
        <taxon>Pseudomonadati</taxon>
        <taxon>Pseudomonadota</taxon>
        <taxon>Alphaproteobacteria</taxon>
        <taxon>Rhodobacterales</taxon>
        <taxon>Paracoccaceae</taxon>
        <taxon>Aliiroseovarius</taxon>
    </lineage>
</organism>
<name>A0ABT4W5E1_9RHOB</name>
<protein>
    <submittedName>
        <fullName evidence="2">N-formylglutamate amidohydrolase</fullName>
    </submittedName>
</protein>
<evidence type="ECO:0000313" key="2">
    <source>
        <dbReference type="EMBL" id="MDA5095731.1"/>
    </source>
</evidence>
<gene>
    <name evidence="2" type="ORF">O2N63_16695</name>
</gene>
<dbReference type="InterPro" id="IPR011227">
    <property type="entry name" value="UCP029730"/>
</dbReference>
<dbReference type="Proteomes" id="UP001528040">
    <property type="component" value="Unassembled WGS sequence"/>
</dbReference>
<dbReference type="Gene3D" id="3.40.630.40">
    <property type="entry name" value="Zn-dependent exopeptidases"/>
    <property type="match status" value="1"/>
</dbReference>
<keyword evidence="3" id="KW-1185">Reference proteome</keyword>
<reference evidence="2 3" key="1">
    <citation type="submission" date="2023-01" db="EMBL/GenBank/DDBJ databases">
        <authorList>
            <person name="Yoon J.-W."/>
        </authorList>
    </citation>
    <scope>NUCLEOTIDE SEQUENCE [LARGE SCALE GENOMIC DNA]</scope>
    <source>
        <strain evidence="2 3">KMU-50</strain>
    </source>
</reference>
<evidence type="ECO:0000256" key="1">
    <source>
        <dbReference type="SAM" id="MobiDB-lite"/>
    </source>
</evidence>
<dbReference type="EMBL" id="JAQIIO010000015">
    <property type="protein sequence ID" value="MDA5095731.1"/>
    <property type="molecule type" value="Genomic_DNA"/>
</dbReference>
<proteinExistence type="predicted"/>
<dbReference type="SUPFAM" id="SSF53187">
    <property type="entry name" value="Zn-dependent exopeptidases"/>
    <property type="match status" value="1"/>
</dbReference>
<dbReference type="PIRSF" id="PIRSF029730">
    <property type="entry name" value="UCP029730"/>
    <property type="match status" value="1"/>
</dbReference>
<dbReference type="RefSeq" id="WP_271055476.1">
    <property type="nucleotide sequence ID" value="NZ_JAQIIO010000015.1"/>
</dbReference>
<feature type="region of interest" description="Disordered" evidence="1">
    <location>
        <begin position="89"/>
        <end position="114"/>
    </location>
</feature>